<protein>
    <submittedName>
        <fullName evidence="1">Uncharacterized protein</fullName>
    </submittedName>
</protein>
<comment type="caution">
    <text evidence="1">The sequence shown here is derived from an EMBL/GenBank/DDBJ whole genome shotgun (WGS) entry which is preliminary data.</text>
</comment>
<evidence type="ECO:0000313" key="2">
    <source>
        <dbReference type="Proteomes" id="UP000831701"/>
    </source>
</evidence>
<evidence type="ECO:0000313" key="1">
    <source>
        <dbReference type="EMBL" id="KAI3355149.1"/>
    </source>
</evidence>
<reference evidence="1" key="1">
    <citation type="submission" date="2022-04" db="EMBL/GenBank/DDBJ databases">
        <title>Jade perch genome.</title>
        <authorList>
            <person name="Chao B."/>
        </authorList>
    </citation>
    <scope>NUCLEOTIDE SEQUENCE</scope>
    <source>
        <strain evidence="1">CB-2022</strain>
    </source>
</reference>
<dbReference type="EMBL" id="CM041551">
    <property type="protein sequence ID" value="KAI3355149.1"/>
    <property type="molecule type" value="Genomic_DNA"/>
</dbReference>
<proteinExistence type="predicted"/>
<gene>
    <name evidence="1" type="ORF">L3Q82_018017</name>
</gene>
<feature type="non-terminal residue" evidence="1">
    <location>
        <position position="1"/>
    </location>
</feature>
<keyword evidence="2" id="KW-1185">Reference proteome</keyword>
<dbReference type="Proteomes" id="UP000831701">
    <property type="component" value="Chromosome 21"/>
</dbReference>
<organism evidence="1 2">
    <name type="scientific">Scortum barcoo</name>
    <name type="common">barcoo grunter</name>
    <dbReference type="NCBI Taxonomy" id="214431"/>
    <lineage>
        <taxon>Eukaryota</taxon>
        <taxon>Metazoa</taxon>
        <taxon>Chordata</taxon>
        <taxon>Craniata</taxon>
        <taxon>Vertebrata</taxon>
        <taxon>Euteleostomi</taxon>
        <taxon>Actinopterygii</taxon>
        <taxon>Neopterygii</taxon>
        <taxon>Teleostei</taxon>
        <taxon>Neoteleostei</taxon>
        <taxon>Acanthomorphata</taxon>
        <taxon>Eupercaria</taxon>
        <taxon>Centrarchiformes</taxon>
        <taxon>Terapontoidei</taxon>
        <taxon>Terapontidae</taxon>
        <taxon>Scortum</taxon>
    </lineage>
</organism>
<sequence>RIHIILLLTLEMNDSLCDMFPEHSLLPPASPLHPQPLALADSLVICTSGIRGRRVPVLQSSNGPPLVGLVTIACHLVKEAKRPELLGDSAESRAVVQQWLEHRVTKLDGCTKEDIKTVLKDLNLYLQDKVYLAGNQFTLADTFMYYGIHPLIVDLAVQEREQCMNVTRDADTPTLRTPADVGDIQSRLLDHRPVVNAEIRYFIREFEEKRGHRESRLLENLNKMALETNEQMLPMNLESINQQLSDVTKRLEAANHMTERVQQRELEAQQGTQLQANMERLKEEWAEFLKEQQRLKEEVDEEHAKAVGQVSTRYSEMKKDLTKFSPF</sequence>
<name>A0ACB8VIA3_9TELE</name>
<accession>A0ACB8VIA3</accession>